<evidence type="ECO:0000313" key="1">
    <source>
        <dbReference type="EMBL" id="ORW07730.1"/>
    </source>
</evidence>
<keyword evidence="2" id="KW-1185">Reference proteome</keyword>
<dbReference type="AlphaFoldDB" id="A0A1X1Y9P3"/>
<dbReference type="RefSeq" id="WP_083071752.1">
    <property type="nucleotide sequence ID" value="NZ_LQPE01000039.1"/>
</dbReference>
<name>A0A1X1Y9P3_9MYCO</name>
<dbReference type="Proteomes" id="UP000193487">
    <property type="component" value="Unassembled WGS sequence"/>
</dbReference>
<dbReference type="EMBL" id="LQPE01000039">
    <property type="protein sequence ID" value="ORW07730.1"/>
    <property type="molecule type" value="Genomic_DNA"/>
</dbReference>
<comment type="caution">
    <text evidence="1">The sequence shown here is derived from an EMBL/GenBank/DDBJ whole genome shotgun (WGS) entry which is preliminary data.</text>
</comment>
<reference evidence="1 2" key="1">
    <citation type="submission" date="2016-01" db="EMBL/GenBank/DDBJ databases">
        <title>The new phylogeny of the genus Mycobacterium.</title>
        <authorList>
            <person name="Tarcisio F."/>
            <person name="Conor M."/>
            <person name="Antonella G."/>
            <person name="Elisabetta G."/>
            <person name="Giulia F.S."/>
            <person name="Sara T."/>
            <person name="Anna F."/>
            <person name="Clotilde B."/>
            <person name="Roberto B."/>
            <person name="Veronica D.S."/>
            <person name="Fabio R."/>
            <person name="Monica P."/>
            <person name="Olivier J."/>
            <person name="Enrico T."/>
            <person name="Nicola S."/>
        </authorList>
    </citation>
    <scope>NUCLEOTIDE SEQUENCE [LARGE SCALE GENOMIC DNA]</scope>
    <source>
        <strain evidence="1 2">DSM 45166</strain>
    </source>
</reference>
<accession>A0A1X1Y9P3</accession>
<sequence length="123" mass="13615">MTITQGEVNSSSQITHAVKALFSALGPPRARLAWSDSDVVGCHPVFGLAEHYRGHDRGDAGYTENRYRGDHMSIPCYTEDGDVFVLDISFHKGETFIERVVFPEGPSVVHTALYTLLDSCETR</sequence>
<protein>
    <submittedName>
        <fullName evidence="1">Uncharacterized protein</fullName>
    </submittedName>
</protein>
<evidence type="ECO:0000313" key="2">
    <source>
        <dbReference type="Proteomes" id="UP000193487"/>
    </source>
</evidence>
<dbReference type="OrthoDB" id="9925659at2"/>
<gene>
    <name evidence="1" type="ORF">AWC14_24450</name>
</gene>
<organism evidence="1 2">
    <name type="scientific">Mycobacterium kyorinense</name>
    <dbReference type="NCBI Taxonomy" id="487514"/>
    <lineage>
        <taxon>Bacteria</taxon>
        <taxon>Bacillati</taxon>
        <taxon>Actinomycetota</taxon>
        <taxon>Actinomycetes</taxon>
        <taxon>Mycobacteriales</taxon>
        <taxon>Mycobacteriaceae</taxon>
        <taxon>Mycobacterium</taxon>
    </lineage>
</organism>
<proteinExistence type="predicted"/>